<keyword evidence="1" id="KW-0732">Signal</keyword>
<evidence type="ECO:0000256" key="1">
    <source>
        <dbReference type="SAM" id="SignalP"/>
    </source>
</evidence>
<comment type="caution">
    <text evidence="2">The sequence shown here is derived from an EMBL/GenBank/DDBJ whole genome shotgun (WGS) entry which is preliminary data.</text>
</comment>
<proteinExistence type="predicted"/>
<protein>
    <submittedName>
        <fullName evidence="2">Fe2OG dioxygenase domain-containing protein</fullName>
    </submittedName>
</protein>
<dbReference type="EMBL" id="JABEBT010000183">
    <property type="protein sequence ID" value="KAF7626046.1"/>
    <property type="molecule type" value="Genomic_DNA"/>
</dbReference>
<dbReference type="AlphaFoldDB" id="A0A8S9Z8J4"/>
<evidence type="ECO:0000313" key="2">
    <source>
        <dbReference type="EMBL" id="KAF7626046.1"/>
    </source>
</evidence>
<organism evidence="2 3">
    <name type="scientific">Meloidogyne graminicola</name>
    <dbReference type="NCBI Taxonomy" id="189291"/>
    <lineage>
        <taxon>Eukaryota</taxon>
        <taxon>Metazoa</taxon>
        <taxon>Ecdysozoa</taxon>
        <taxon>Nematoda</taxon>
        <taxon>Chromadorea</taxon>
        <taxon>Rhabditida</taxon>
        <taxon>Tylenchina</taxon>
        <taxon>Tylenchomorpha</taxon>
        <taxon>Tylenchoidea</taxon>
        <taxon>Meloidogynidae</taxon>
        <taxon>Meloidogyninae</taxon>
        <taxon>Meloidogyne</taxon>
    </lineage>
</organism>
<name>A0A8S9Z8J4_9BILA</name>
<dbReference type="GO" id="GO:0051213">
    <property type="term" value="F:dioxygenase activity"/>
    <property type="evidence" value="ECO:0007669"/>
    <property type="project" value="UniProtKB-KW"/>
</dbReference>
<feature type="chain" id="PRO_5035889864" evidence="1">
    <location>
        <begin position="18"/>
        <end position="79"/>
    </location>
</feature>
<accession>A0A8S9Z8J4</accession>
<keyword evidence="3" id="KW-1185">Reference proteome</keyword>
<gene>
    <name evidence="2" type="ORF">Mgra_00009787</name>
</gene>
<sequence length="79" mass="9609">MYYLLLILFLLIKLINNQELFTSSAELQQLINIENKIPKIIENYIILENERLENLKDLAENYLKIFQIKEKHVFQQRMI</sequence>
<evidence type="ECO:0000313" key="3">
    <source>
        <dbReference type="Proteomes" id="UP000605970"/>
    </source>
</evidence>
<keyword evidence="2" id="KW-0560">Oxidoreductase</keyword>
<dbReference type="Proteomes" id="UP000605970">
    <property type="component" value="Unassembled WGS sequence"/>
</dbReference>
<reference evidence="2" key="1">
    <citation type="journal article" date="2020" name="Ecol. Evol.">
        <title>Genome structure and content of the rice root-knot nematode (Meloidogyne graminicola).</title>
        <authorList>
            <person name="Phan N.T."/>
            <person name="Danchin E.G.J."/>
            <person name="Klopp C."/>
            <person name="Perfus-Barbeoch L."/>
            <person name="Kozlowski D.K."/>
            <person name="Koutsovoulos G.D."/>
            <person name="Lopez-Roques C."/>
            <person name="Bouchez O."/>
            <person name="Zahm M."/>
            <person name="Besnard G."/>
            <person name="Bellafiore S."/>
        </authorList>
    </citation>
    <scope>NUCLEOTIDE SEQUENCE</scope>
    <source>
        <strain evidence="2">VN-18</strain>
    </source>
</reference>
<keyword evidence="2" id="KW-0223">Dioxygenase</keyword>
<feature type="signal peptide" evidence="1">
    <location>
        <begin position="1"/>
        <end position="17"/>
    </location>
</feature>